<dbReference type="PANTHER" id="PTHR35276">
    <property type="entry name" value="S-ADENOSYL-L-METHIONINE-DEPENDENT METHYLTRANSFERASES SUPERFAMILY PROTEIN"/>
    <property type="match status" value="1"/>
</dbReference>
<dbReference type="GO" id="GO:0008168">
    <property type="term" value="F:methyltransferase activity"/>
    <property type="evidence" value="ECO:0007669"/>
    <property type="project" value="UniProtKB-KW"/>
</dbReference>
<reference evidence="1 2" key="1">
    <citation type="submission" date="2010-08" db="EMBL/GenBank/DDBJ databases">
        <title>The draft genome of Desulfovibrio fructosovorans JJ.</title>
        <authorList>
            <consortium name="US DOE Joint Genome Institute (JGI-PGF)"/>
            <person name="Lucas S."/>
            <person name="Copeland A."/>
            <person name="Lapidus A."/>
            <person name="Cheng J.-F."/>
            <person name="Bruce D."/>
            <person name="Goodwin L."/>
            <person name="Pitluck S."/>
            <person name="Land M.L."/>
            <person name="Hauser L."/>
            <person name="Chang Y.-J."/>
            <person name="Jeffries C."/>
            <person name="Wall J.D."/>
            <person name="Stahl D.A."/>
            <person name="Arkin A.P."/>
            <person name="Dehal P."/>
            <person name="Stolyar S.M."/>
            <person name="Hazen T.C."/>
            <person name="Woyke T.J."/>
        </authorList>
    </citation>
    <scope>NUCLEOTIDE SEQUENCE [LARGE SCALE GENOMIC DNA]</scope>
    <source>
        <strain evidence="1 2">JJ</strain>
    </source>
</reference>
<organism evidence="1 2">
    <name type="scientific">Solidesulfovibrio fructosivorans JJ]</name>
    <dbReference type="NCBI Taxonomy" id="596151"/>
    <lineage>
        <taxon>Bacteria</taxon>
        <taxon>Pseudomonadati</taxon>
        <taxon>Thermodesulfobacteriota</taxon>
        <taxon>Desulfovibrionia</taxon>
        <taxon>Desulfovibrionales</taxon>
        <taxon>Desulfovibrionaceae</taxon>
        <taxon>Solidesulfovibrio</taxon>
    </lineage>
</organism>
<dbReference type="SUPFAM" id="SSF53335">
    <property type="entry name" value="S-adenosyl-L-methionine-dependent methyltransferases"/>
    <property type="match status" value="1"/>
</dbReference>
<dbReference type="InterPro" id="IPR029063">
    <property type="entry name" value="SAM-dependent_MTases_sf"/>
</dbReference>
<name>E1JTP1_SOLFR</name>
<dbReference type="RefSeq" id="WP_005991673.1">
    <property type="nucleotide sequence ID" value="NZ_AECZ01000005.1"/>
</dbReference>
<evidence type="ECO:0000313" key="2">
    <source>
        <dbReference type="Proteomes" id="UP000006250"/>
    </source>
</evidence>
<dbReference type="Proteomes" id="UP000006250">
    <property type="component" value="Unassembled WGS sequence"/>
</dbReference>
<dbReference type="Gene3D" id="3.40.50.150">
    <property type="entry name" value="Vaccinia Virus protein VP39"/>
    <property type="match status" value="1"/>
</dbReference>
<dbReference type="Pfam" id="PF06962">
    <property type="entry name" value="rRNA_methylase"/>
    <property type="match status" value="1"/>
</dbReference>
<dbReference type="eggNOG" id="COG4123">
    <property type="taxonomic scope" value="Bacteria"/>
</dbReference>
<dbReference type="GO" id="GO:0032259">
    <property type="term" value="P:methylation"/>
    <property type="evidence" value="ECO:0007669"/>
    <property type="project" value="UniProtKB-KW"/>
</dbReference>
<comment type="caution">
    <text evidence="1">The sequence shown here is derived from an EMBL/GenBank/DDBJ whole genome shotgun (WGS) entry which is preliminary data.</text>
</comment>
<dbReference type="InterPro" id="IPR010719">
    <property type="entry name" value="MnmM_MeTrfase"/>
</dbReference>
<protein>
    <submittedName>
        <fullName evidence="1">Putative rRNA methylase</fullName>
    </submittedName>
</protein>
<accession>E1JTP1</accession>
<keyword evidence="2" id="KW-1185">Reference proteome</keyword>
<keyword evidence="1" id="KW-0808">Transferase</keyword>
<dbReference type="AlphaFoldDB" id="E1JTP1"/>
<dbReference type="STRING" id="596151.DesfrDRAFT_0990"/>
<keyword evidence="1" id="KW-0489">Methyltransferase</keyword>
<proteinExistence type="predicted"/>
<dbReference type="PANTHER" id="PTHR35276:SF1">
    <property type="entry name" value="TRNA (MNM(5)S(2)U34)-METHYLTRANSFERASE, CHLOROPLASTIC"/>
    <property type="match status" value="1"/>
</dbReference>
<evidence type="ECO:0000313" key="1">
    <source>
        <dbReference type="EMBL" id="EFL52170.1"/>
    </source>
</evidence>
<gene>
    <name evidence="1" type="ORF">DesfrDRAFT_0990</name>
</gene>
<sequence>MRTTAALTFAHKLLARTLGPGRVAVDATAGNGNDALALAGLVAPDGVVHCFDIQAEALEKTRKRLEAAGLGHLARYHAAGHEAMLSRLPRAHHGRVAAAVFNLGFLPGGDEAVITRPKTTLAALDAASAVLAPDGGIAVVCYTGHPGGADETEAVAAWCVNLPFHAWRAARYELVNKPGCPIIAFFVERRSET</sequence>
<dbReference type="EMBL" id="AECZ01000005">
    <property type="protein sequence ID" value="EFL52170.1"/>
    <property type="molecule type" value="Genomic_DNA"/>
</dbReference>